<feature type="compositionally biased region" description="Basic residues" evidence="4">
    <location>
        <begin position="516"/>
        <end position="532"/>
    </location>
</feature>
<feature type="compositionally biased region" description="Basic and acidic residues" evidence="4">
    <location>
        <begin position="466"/>
        <end position="482"/>
    </location>
</feature>
<sequence>MLAQRTHALLQRPLGPSPTQGDLTPTGSRGRRGGEIELNSTSKRALETWFPSRQPLVTERGGSGRQTSARILKLQLRIPDELPASPARPSPVPFSSMVTPGPGWRTIARGHAPASAAEEVAEILQQAREARWAGLPRHTGSGRVLTARRLQLTYNPVPLPLTPFVPTPVAPVQASPLPKTPAAALIQSLLRSSASLGSPMEGVPERAGPVLQPKTPAFAYTPMEGVPERMSPNYFSTGRRRLQGGRTADEDSPIGGILRQPEQVPVGAAQPSASQSNSFAFSRAGFAATPGVQSCSEDDQAARMHPLGFFDAEGARQLCHVEDVRMLDGAPKTPWRLRDYDPSPQLQPAPKRARRAGAAAPQPPLAQAPEALRWPALAEQAPEHSRASGSSQGLDAAAVAAQALQDRPAAAEEALAVGAGMQQEQNSIAGEGGVAGGGYNMDDNEDNDFGGYDGGWGDGDDDDGPDNDHDDHSNGDGAEHDSNAGASMPAAYEENRHPNSSSGPNESQVHATSAAKPRRPRRRPTSSNKRLRKEFQSRKSLAGDGLQAEGPLRRSTRLSVKPLDWWRNEKVIYERKYKSLPTVVERETMPATPTWTFVSDYRKKQGRR</sequence>
<comment type="similarity">
    <text evidence="2">Belongs to the CENP-C/MIF2 family.</text>
</comment>
<organism evidence="5 6">
    <name type="scientific">Coccomyxa viridis</name>
    <dbReference type="NCBI Taxonomy" id="1274662"/>
    <lineage>
        <taxon>Eukaryota</taxon>
        <taxon>Viridiplantae</taxon>
        <taxon>Chlorophyta</taxon>
        <taxon>core chlorophytes</taxon>
        <taxon>Trebouxiophyceae</taxon>
        <taxon>Trebouxiophyceae incertae sedis</taxon>
        <taxon>Coccomyxaceae</taxon>
        <taxon>Coccomyxa</taxon>
    </lineage>
</organism>
<dbReference type="PANTHER" id="PTHR16684:SF11">
    <property type="entry name" value="CENTROMERE PROTEIN C"/>
    <property type="match status" value="1"/>
</dbReference>
<feature type="compositionally biased region" description="Polar residues" evidence="4">
    <location>
        <begin position="17"/>
        <end position="27"/>
    </location>
</feature>
<dbReference type="GO" id="GO:0019237">
    <property type="term" value="F:centromeric DNA binding"/>
    <property type="evidence" value="ECO:0007669"/>
    <property type="project" value="InterPro"/>
</dbReference>
<keyword evidence="3" id="KW-0539">Nucleus</keyword>
<dbReference type="PANTHER" id="PTHR16684">
    <property type="entry name" value="CENTROMERE PROTEIN C"/>
    <property type="match status" value="1"/>
</dbReference>
<dbReference type="GO" id="GO:0051315">
    <property type="term" value="P:attachment of mitotic spindle microtubules to kinetochore"/>
    <property type="evidence" value="ECO:0007669"/>
    <property type="project" value="TreeGrafter"/>
</dbReference>
<evidence type="ECO:0000256" key="1">
    <source>
        <dbReference type="ARBA" id="ARBA00004123"/>
    </source>
</evidence>
<feature type="region of interest" description="Disordered" evidence="4">
    <location>
        <begin position="1"/>
        <end position="45"/>
    </location>
</feature>
<feature type="region of interest" description="Disordered" evidence="4">
    <location>
        <begin position="422"/>
        <end position="553"/>
    </location>
</feature>
<dbReference type="InterPro" id="IPR028386">
    <property type="entry name" value="CENP-C/Mif2/cnp3"/>
</dbReference>
<feature type="compositionally biased region" description="Polar residues" evidence="4">
    <location>
        <begin position="498"/>
        <end position="511"/>
    </location>
</feature>
<evidence type="ECO:0000313" key="6">
    <source>
        <dbReference type="Proteomes" id="UP001314263"/>
    </source>
</evidence>
<dbReference type="GO" id="GO:0051382">
    <property type="term" value="P:kinetochore assembly"/>
    <property type="evidence" value="ECO:0007669"/>
    <property type="project" value="InterPro"/>
</dbReference>
<dbReference type="EMBL" id="CAUYUE010000011">
    <property type="protein sequence ID" value="CAK0784777.1"/>
    <property type="molecule type" value="Genomic_DNA"/>
</dbReference>
<dbReference type="GO" id="GO:0000776">
    <property type="term" value="C:kinetochore"/>
    <property type="evidence" value="ECO:0007669"/>
    <property type="project" value="InterPro"/>
</dbReference>
<dbReference type="GO" id="GO:0005634">
    <property type="term" value="C:nucleus"/>
    <property type="evidence" value="ECO:0007669"/>
    <property type="project" value="UniProtKB-SubCell"/>
</dbReference>
<dbReference type="AlphaFoldDB" id="A0AAV1IDI2"/>
<protein>
    <submittedName>
        <fullName evidence="5">Uncharacterized protein</fullName>
    </submittedName>
</protein>
<evidence type="ECO:0000256" key="3">
    <source>
        <dbReference type="ARBA" id="ARBA00023242"/>
    </source>
</evidence>
<gene>
    <name evidence="5" type="ORF">CVIRNUC_007981</name>
</gene>
<comment type="subcellular location">
    <subcellularLocation>
        <location evidence="1">Nucleus</location>
    </subcellularLocation>
</comment>
<evidence type="ECO:0000256" key="4">
    <source>
        <dbReference type="SAM" id="MobiDB-lite"/>
    </source>
</evidence>
<name>A0AAV1IDI2_9CHLO</name>
<feature type="region of interest" description="Disordered" evidence="4">
    <location>
        <begin position="331"/>
        <end position="364"/>
    </location>
</feature>
<reference evidence="5 6" key="1">
    <citation type="submission" date="2023-10" db="EMBL/GenBank/DDBJ databases">
        <authorList>
            <person name="Maclean D."/>
            <person name="Macfadyen A."/>
        </authorList>
    </citation>
    <scope>NUCLEOTIDE SEQUENCE [LARGE SCALE GENOMIC DNA]</scope>
</reference>
<proteinExistence type="inferred from homology"/>
<comment type="caution">
    <text evidence="5">The sequence shown here is derived from an EMBL/GenBank/DDBJ whole genome shotgun (WGS) entry which is preliminary data.</text>
</comment>
<keyword evidence="6" id="KW-1185">Reference proteome</keyword>
<dbReference type="GO" id="GO:0051455">
    <property type="term" value="P:spindle attachment to meiosis I kinetochore"/>
    <property type="evidence" value="ECO:0007669"/>
    <property type="project" value="TreeGrafter"/>
</dbReference>
<feature type="compositionally biased region" description="Gly residues" evidence="4">
    <location>
        <begin position="430"/>
        <end position="439"/>
    </location>
</feature>
<evidence type="ECO:0000313" key="5">
    <source>
        <dbReference type="EMBL" id="CAK0784777.1"/>
    </source>
</evidence>
<accession>A0AAV1IDI2</accession>
<dbReference type="Proteomes" id="UP001314263">
    <property type="component" value="Unassembled WGS sequence"/>
</dbReference>
<evidence type="ECO:0000256" key="2">
    <source>
        <dbReference type="ARBA" id="ARBA00010291"/>
    </source>
</evidence>